<protein>
    <recommendedName>
        <fullName evidence="8">DDE Tnp4 domain-containing protein</fullName>
    </recommendedName>
</protein>
<evidence type="ECO:0000259" key="8">
    <source>
        <dbReference type="Pfam" id="PF13359"/>
    </source>
</evidence>
<reference evidence="9" key="1">
    <citation type="journal article" date="2023" name="Insect Mol. Biol.">
        <title>Genome sequencing provides insights into the evolution of gene families encoding plant cell wall-degrading enzymes in longhorned beetles.</title>
        <authorList>
            <person name="Shin N.R."/>
            <person name="Okamura Y."/>
            <person name="Kirsch R."/>
            <person name="Pauchet Y."/>
        </authorList>
    </citation>
    <scope>NUCLEOTIDE SEQUENCE</scope>
    <source>
        <strain evidence="9">AMC_N1</strain>
    </source>
</reference>
<comment type="similarity">
    <text evidence="3">Belongs to the HARBI1 family.</text>
</comment>
<keyword evidence="4" id="KW-0540">Nuclease</keyword>
<proteinExistence type="inferred from homology"/>
<comment type="cofactor">
    <cofactor evidence="1">
        <name>a divalent metal cation</name>
        <dbReference type="ChEBI" id="CHEBI:60240"/>
    </cofactor>
</comment>
<evidence type="ECO:0000313" key="9">
    <source>
        <dbReference type="EMBL" id="KAJ8937644.1"/>
    </source>
</evidence>
<gene>
    <name evidence="9" type="ORF">NQ318_002158</name>
</gene>
<dbReference type="EMBL" id="JAPWTK010000632">
    <property type="protein sequence ID" value="KAJ8937644.1"/>
    <property type="molecule type" value="Genomic_DNA"/>
</dbReference>
<keyword evidence="10" id="KW-1185">Reference proteome</keyword>
<dbReference type="PANTHER" id="PTHR22930">
    <property type="match status" value="1"/>
</dbReference>
<evidence type="ECO:0000256" key="6">
    <source>
        <dbReference type="ARBA" id="ARBA00022801"/>
    </source>
</evidence>
<dbReference type="GO" id="GO:0004518">
    <property type="term" value="F:nuclease activity"/>
    <property type="evidence" value="ECO:0007669"/>
    <property type="project" value="UniProtKB-KW"/>
</dbReference>
<keyword evidence="7" id="KW-0539">Nucleus</keyword>
<evidence type="ECO:0000256" key="3">
    <source>
        <dbReference type="ARBA" id="ARBA00006958"/>
    </source>
</evidence>
<accession>A0AAV8XGD7</accession>
<comment type="subcellular location">
    <subcellularLocation>
        <location evidence="2">Nucleus</location>
    </subcellularLocation>
</comment>
<dbReference type="Pfam" id="PF13359">
    <property type="entry name" value="DDE_Tnp_4"/>
    <property type="match status" value="1"/>
</dbReference>
<sequence length="214" mass="25027">MYLKDCLEFLESWEIGWQEEKQNENEKDGVECLCTKIEKGKYSATNMLEDLRQEPSGYFENFCRISATDFEYLLNKIGPVIAKNDTNMRDSIPVQERLAVTLRFLATGDSFKSLSYLFKFSPQTVSRCVGDVCRALIHELKRRNKGVYNRGTQERIFNYRLSRARRVVENVFGILSSVFRIFRKPILLEPPRVTEITMTCVLLHNFYAKVEHLD</sequence>
<evidence type="ECO:0000313" key="10">
    <source>
        <dbReference type="Proteomes" id="UP001162162"/>
    </source>
</evidence>
<dbReference type="GO" id="GO:0005634">
    <property type="term" value="C:nucleus"/>
    <property type="evidence" value="ECO:0007669"/>
    <property type="project" value="UniProtKB-SubCell"/>
</dbReference>
<name>A0AAV8XGD7_9CUCU</name>
<dbReference type="InterPro" id="IPR027806">
    <property type="entry name" value="HARBI1_dom"/>
</dbReference>
<keyword evidence="6" id="KW-0378">Hydrolase</keyword>
<dbReference type="GO" id="GO:0046872">
    <property type="term" value="F:metal ion binding"/>
    <property type="evidence" value="ECO:0007669"/>
    <property type="project" value="UniProtKB-KW"/>
</dbReference>
<dbReference type="AlphaFoldDB" id="A0AAV8XGD7"/>
<dbReference type="PANTHER" id="PTHR22930:SF269">
    <property type="entry name" value="NUCLEASE HARBI1-LIKE PROTEIN"/>
    <property type="match status" value="1"/>
</dbReference>
<organism evidence="9 10">
    <name type="scientific">Aromia moschata</name>
    <dbReference type="NCBI Taxonomy" id="1265417"/>
    <lineage>
        <taxon>Eukaryota</taxon>
        <taxon>Metazoa</taxon>
        <taxon>Ecdysozoa</taxon>
        <taxon>Arthropoda</taxon>
        <taxon>Hexapoda</taxon>
        <taxon>Insecta</taxon>
        <taxon>Pterygota</taxon>
        <taxon>Neoptera</taxon>
        <taxon>Endopterygota</taxon>
        <taxon>Coleoptera</taxon>
        <taxon>Polyphaga</taxon>
        <taxon>Cucujiformia</taxon>
        <taxon>Chrysomeloidea</taxon>
        <taxon>Cerambycidae</taxon>
        <taxon>Cerambycinae</taxon>
        <taxon>Callichromatini</taxon>
        <taxon>Aromia</taxon>
    </lineage>
</organism>
<dbReference type="Proteomes" id="UP001162162">
    <property type="component" value="Unassembled WGS sequence"/>
</dbReference>
<comment type="caution">
    <text evidence="9">The sequence shown here is derived from an EMBL/GenBank/DDBJ whole genome shotgun (WGS) entry which is preliminary data.</text>
</comment>
<dbReference type="InterPro" id="IPR045249">
    <property type="entry name" value="HARBI1-like"/>
</dbReference>
<evidence type="ECO:0000256" key="7">
    <source>
        <dbReference type="ARBA" id="ARBA00023242"/>
    </source>
</evidence>
<feature type="domain" description="DDE Tnp4" evidence="8">
    <location>
        <begin position="149"/>
        <end position="205"/>
    </location>
</feature>
<dbReference type="GO" id="GO:0016787">
    <property type="term" value="F:hydrolase activity"/>
    <property type="evidence" value="ECO:0007669"/>
    <property type="project" value="UniProtKB-KW"/>
</dbReference>
<evidence type="ECO:0000256" key="1">
    <source>
        <dbReference type="ARBA" id="ARBA00001968"/>
    </source>
</evidence>
<evidence type="ECO:0000256" key="5">
    <source>
        <dbReference type="ARBA" id="ARBA00022723"/>
    </source>
</evidence>
<evidence type="ECO:0000256" key="4">
    <source>
        <dbReference type="ARBA" id="ARBA00022722"/>
    </source>
</evidence>
<evidence type="ECO:0000256" key="2">
    <source>
        <dbReference type="ARBA" id="ARBA00004123"/>
    </source>
</evidence>
<keyword evidence="5" id="KW-0479">Metal-binding</keyword>